<evidence type="ECO:0000256" key="1">
    <source>
        <dbReference type="ARBA" id="ARBA00023157"/>
    </source>
</evidence>
<dbReference type="RefSeq" id="XP_002736939.1">
    <property type="nucleotide sequence ID" value="XM_002736893.2"/>
</dbReference>
<dbReference type="InterPro" id="IPR014044">
    <property type="entry name" value="CAP_dom"/>
</dbReference>
<evidence type="ECO:0000313" key="5">
    <source>
        <dbReference type="Proteomes" id="UP000694865"/>
    </source>
</evidence>
<evidence type="ECO:0000313" key="6">
    <source>
        <dbReference type="RefSeq" id="XP_002736939.1"/>
    </source>
</evidence>
<sequence length="246" mass="26232">MFSQGAIVSLVLTLTLVTAAIEKRPLCEDNYPSKPYGCISDTVGVAMCISKDQICDGLTDCGDGSDEQDCDYSKWYGTAGGNCPAPNQNASGAGGMAVLGPQFNEAHNYFRCLHGAQNMTYDVLLQEGDAKDAADNSAAAGTPTHTHSGENLALVQISASKTTGFGITKLWYDEVKDYNYDDPSKSTGTVGHFTQVVWNSSTSLGCNFAVGINGNTHFACEYRPPGNVKGQIQDNVFRPIDEGESR</sequence>
<evidence type="ECO:0000259" key="4">
    <source>
        <dbReference type="SMART" id="SM00198"/>
    </source>
</evidence>
<dbReference type="Pfam" id="PF00188">
    <property type="entry name" value="CAP"/>
    <property type="match status" value="1"/>
</dbReference>
<organism evidence="5 6">
    <name type="scientific">Saccoglossus kowalevskii</name>
    <name type="common">Acorn worm</name>
    <dbReference type="NCBI Taxonomy" id="10224"/>
    <lineage>
        <taxon>Eukaryota</taxon>
        <taxon>Metazoa</taxon>
        <taxon>Hemichordata</taxon>
        <taxon>Enteropneusta</taxon>
        <taxon>Harrimaniidae</taxon>
        <taxon>Saccoglossus</taxon>
    </lineage>
</organism>
<dbReference type="InterPro" id="IPR023415">
    <property type="entry name" value="LDLR_class-A_CS"/>
</dbReference>
<dbReference type="InterPro" id="IPR002172">
    <property type="entry name" value="LDrepeatLR_classA_rpt"/>
</dbReference>
<dbReference type="PANTHER" id="PTHR10334">
    <property type="entry name" value="CYSTEINE-RICH SECRETORY PROTEIN-RELATED"/>
    <property type="match status" value="1"/>
</dbReference>
<dbReference type="PROSITE" id="PS01209">
    <property type="entry name" value="LDLRA_1"/>
    <property type="match status" value="1"/>
</dbReference>
<dbReference type="SMART" id="SM00192">
    <property type="entry name" value="LDLa"/>
    <property type="match status" value="1"/>
</dbReference>
<dbReference type="Pfam" id="PF00057">
    <property type="entry name" value="Ldl_recept_a"/>
    <property type="match status" value="1"/>
</dbReference>
<accession>A0ABM0GTD0</accession>
<dbReference type="Proteomes" id="UP000694865">
    <property type="component" value="Unplaced"/>
</dbReference>
<keyword evidence="1 2" id="KW-1015">Disulfide bond</keyword>
<dbReference type="PROSITE" id="PS50068">
    <property type="entry name" value="LDLRA_2"/>
    <property type="match status" value="1"/>
</dbReference>
<gene>
    <name evidence="6" type="primary">LOC100377380</name>
</gene>
<dbReference type="InterPro" id="IPR035940">
    <property type="entry name" value="CAP_sf"/>
</dbReference>
<dbReference type="InterPro" id="IPR001283">
    <property type="entry name" value="CRISP-related"/>
</dbReference>
<dbReference type="Gene3D" id="3.40.33.10">
    <property type="entry name" value="CAP"/>
    <property type="match status" value="1"/>
</dbReference>
<dbReference type="InterPro" id="IPR018244">
    <property type="entry name" value="Allrgn_V5/Tpx1_CS"/>
</dbReference>
<dbReference type="Gene3D" id="4.10.1220.10">
    <property type="entry name" value="EGF-type module"/>
    <property type="match status" value="1"/>
</dbReference>
<feature type="signal peptide" evidence="3">
    <location>
        <begin position="1"/>
        <end position="19"/>
    </location>
</feature>
<dbReference type="PRINTS" id="PR00837">
    <property type="entry name" value="V5TPXLIKE"/>
</dbReference>
<dbReference type="CDD" id="cd00112">
    <property type="entry name" value="LDLa"/>
    <property type="match status" value="1"/>
</dbReference>
<dbReference type="PRINTS" id="PR00838">
    <property type="entry name" value="V5ALLERGEN"/>
</dbReference>
<feature type="disulfide bond" evidence="2">
    <location>
        <begin position="55"/>
        <end position="70"/>
    </location>
</feature>
<evidence type="ECO:0000256" key="3">
    <source>
        <dbReference type="SAM" id="SignalP"/>
    </source>
</evidence>
<feature type="domain" description="SCP" evidence="4">
    <location>
        <begin position="99"/>
        <end position="230"/>
    </location>
</feature>
<keyword evidence="5" id="KW-1185">Reference proteome</keyword>
<keyword evidence="3" id="KW-0732">Signal</keyword>
<name>A0ABM0GTD0_SACKO</name>
<reference evidence="6" key="1">
    <citation type="submission" date="2025-08" db="UniProtKB">
        <authorList>
            <consortium name="RefSeq"/>
        </authorList>
    </citation>
    <scope>IDENTIFICATION</scope>
    <source>
        <tissue evidence="6">Testes</tissue>
    </source>
</reference>
<dbReference type="SUPFAM" id="SSF55797">
    <property type="entry name" value="PR-1-like"/>
    <property type="match status" value="1"/>
</dbReference>
<dbReference type="InterPro" id="IPR036055">
    <property type="entry name" value="LDL_receptor-like_sf"/>
</dbReference>
<evidence type="ECO:0000256" key="2">
    <source>
        <dbReference type="PROSITE-ProRule" id="PRU00124"/>
    </source>
</evidence>
<proteinExistence type="predicted"/>
<comment type="caution">
    <text evidence="2">Lacks conserved residue(s) required for the propagation of feature annotation.</text>
</comment>
<dbReference type="GeneID" id="100377380"/>
<dbReference type="InterPro" id="IPR002413">
    <property type="entry name" value="V5_allergen-like"/>
</dbReference>
<dbReference type="SUPFAM" id="SSF57424">
    <property type="entry name" value="LDL receptor-like module"/>
    <property type="match status" value="1"/>
</dbReference>
<dbReference type="PROSITE" id="PS01009">
    <property type="entry name" value="CRISP_1"/>
    <property type="match status" value="1"/>
</dbReference>
<protein>
    <submittedName>
        <fullName evidence="6">STS14 protein-like</fullName>
    </submittedName>
</protein>
<dbReference type="SMART" id="SM00198">
    <property type="entry name" value="SCP"/>
    <property type="match status" value="1"/>
</dbReference>
<feature type="chain" id="PRO_5046568110" evidence="3">
    <location>
        <begin position="20"/>
        <end position="246"/>
    </location>
</feature>